<protein>
    <submittedName>
        <fullName evidence="6">Anaerobic dehydrogenase, typically selenocysteine-containing</fullName>
    </submittedName>
</protein>
<evidence type="ECO:0000313" key="6">
    <source>
        <dbReference type="EMBL" id="AJQ94216.1"/>
    </source>
</evidence>
<dbReference type="InterPro" id="IPR050123">
    <property type="entry name" value="Prok_molybdopt-oxidoreductase"/>
</dbReference>
<dbReference type="PANTHER" id="PTHR43105:SF4">
    <property type="entry name" value="PROTEIN YDEP"/>
    <property type="match status" value="1"/>
</dbReference>
<dbReference type="InterPro" id="IPR006657">
    <property type="entry name" value="MoPterin_dinucl-bd_dom"/>
</dbReference>
<dbReference type="PIRSF" id="PIRSF000144">
    <property type="entry name" value="CbbBc"/>
    <property type="match status" value="1"/>
</dbReference>
<dbReference type="GO" id="GO:0030151">
    <property type="term" value="F:molybdenum ion binding"/>
    <property type="evidence" value="ECO:0007669"/>
    <property type="project" value="InterPro"/>
</dbReference>
<dbReference type="EMBL" id="CP007142">
    <property type="protein sequence ID" value="AJQ94216.1"/>
    <property type="molecule type" value="Genomic_DNA"/>
</dbReference>
<dbReference type="GO" id="GO:0043546">
    <property type="term" value="F:molybdopterin cofactor binding"/>
    <property type="evidence" value="ECO:0007669"/>
    <property type="project" value="InterPro"/>
</dbReference>
<dbReference type="PATRIC" id="fig|1445510.3.peg.2137"/>
<dbReference type="InterPro" id="IPR010046">
    <property type="entry name" value="Mopterin_OxRdtse_a_bac"/>
</dbReference>
<keyword evidence="2" id="KW-0408">Iron</keyword>
<evidence type="ECO:0000256" key="1">
    <source>
        <dbReference type="ARBA" id="ARBA00022723"/>
    </source>
</evidence>
<dbReference type="Gene3D" id="3.40.228.10">
    <property type="entry name" value="Dimethylsulfoxide Reductase, domain 2"/>
    <property type="match status" value="1"/>
</dbReference>
<organism evidence="6 7">
    <name type="scientific">Gynuella sunshinyii YC6258</name>
    <dbReference type="NCBI Taxonomy" id="1445510"/>
    <lineage>
        <taxon>Bacteria</taxon>
        <taxon>Pseudomonadati</taxon>
        <taxon>Pseudomonadota</taxon>
        <taxon>Gammaproteobacteria</taxon>
        <taxon>Oceanospirillales</taxon>
        <taxon>Saccharospirillaceae</taxon>
        <taxon>Gynuella</taxon>
    </lineage>
</organism>
<dbReference type="SUPFAM" id="SSF50692">
    <property type="entry name" value="ADC-like"/>
    <property type="match status" value="1"/>
</dbReference>
<dbReference type="SUPFAM" id="SSF53706">
    <property type="entry name" value="Formate dehydrogenase/DMSO reductase, domains 1-3"/>
    <property type="match status" value="1"/>
</dbReference>
<dbReference type="Pfam" id="PF00384">
    <property type="entry name" value="Molybdopterin"/>
    <property type="match status" value="1"/>
</dbReference>
<dbReference type="GO" id="GO:0016020">
    <property type="term" value="C:membrane"/>
    <property type="evidence" value="ECO:0007669"/>
    <property type="project" value="TreeGrafter"/>
</dbReference>
<dbReference type="Proteomes" id="UP000032266">
    <property type="component" value="Chromosome"/>
</dbReference>
<evidence type="ECO:0000256" key="3">
    <source>
        <dbReference type="ARBA" id="ARBA00023014"/>
    </source>
</evidence>
<keyword evidence="7" id="KW-1185">Reference proteome</keyword>
<dbReference type="Gene3D" id="2.40.40.20">
    <property type="match status" value="1"/>
</dbReference>
<accession>A0A0C5VIY5</accession>
<evidence type="ECO:0000256" key="2">
    <source>
        <dbReference type="ARBA" id="ARBA00023004"/>
    </source>
</evidence>
<dbReference type="NCBIfam" id="TIGR01701">
    <property type="entry name" value="Fdhalpha-like"/>
    <property type="match status" value="1"/>
</dbReference>
<keyword evidence="1" id="KW-0479">Metal-binding</keyword>
<reference evidence="6 7" key="1">
    <citation type="submission" date="2014-01" db="EMBL/GenBank/DDBJ databases">
        <title>Full genme sequencing of cellulolytic bacterium Gynuella sunshinyii YC6258T gen. nov., sp. nov.</title>
        <authorList>
            <person name="Khan H."/>
            <person name="Chung E.J."/>
            <person name="Chung Y.R."/>
        </authorList>
    </citation>
    <scope>NUCLEOTIDE SEQUENCE [LARGE SCALE GENOMIC DNA]</scope>
    <source>
        <strain evidence="6 7">YC6258</strain>
    </source>
</reference>
<evidence type="ECO:0000313" key="7">
    <source>
        <dbReference type="Proteomes" id="UP000032266"/>
    </source>
</evidence>
<dbReference type="HOGENOM" id="CLU_000422_16_1_6"/>
<dbReference type="Pfam" id="PF01568">
    <property type="entry name" value="Molydop_binding"/>
    <property type="match status" value="1"/>
</dbReference>
<dbReference type="InterPro" id="IPR009010">
    <property type="entry name" value="Asp_de-COase-like_dom_sf"/>
</dbReference>
<dbReference type="PANTHER" id="PTHR43105">
    <property type="entry name" value="RESPIRATORY NITRATE REDUCTASE"/>
    <property type="match status" value="1"/>
</dbReference>
<dbReference type="InterPro" id="IPR006656">
    <property type="entry name" value="Mopterin_OxRdtase"/>
</dbReference>
<feature type="domain" description="Molybdopterin oxidoreductase" evidence="4">
    <location>
        <begin position="124"/>
        <end position="489"/>
    </location>
</feature>
<proteinExistence type="predicted"/>
<dbReference type="AlphaFoldDB" id="A0A0C5VIY5"/>
<sequence>MIVYWFFQPVSFAMTEKLHTPKVKKIVGGGPKKVLYTLMTVNRIGLKNSAKALNSHNVCKACGLGMGGQHGGMTNELDEFPSVCNKSIQAQSTDIQSPIPVEVFAHPLSEFHKLSRNELEHLGRLGMPVYKAADSDRYEPIEWEDAFHRIASRLRNTSPERSFFYSSGRSSNEAGFVLQLLARLYGTNNVNNCSYYCHQATGVGLYNALGVGTATVELADLNECDLLFLIGANPASNHPRLMHKLKAIRDRGGKVVVINPARESGLVKFAVPKSAKSMLTGGTEIASEYLQPQIGTDALLLMGLAKVVLQRQAMDQSFIDQHTDGYDAFAEQLDQLDWDDICSRTGVTLAEIKRVGELYCESKNTIFAWGMGVTHHLNGVDNVETIANLALCRGMVGKPGAGLLPLRGHSNVQGVGTIGVKPVLPEQVFNALQRELGVPLPEQPGLDTLACLERAYEQQMDFALLMGGNLLDASPNTEWARQALDRIGLKVFLTTTLNRGHISGVENSEVIVLPVTARDEEWEPTTQESMFNFVRLSDGGIQRLENVRPESVILLEILKRSVELPGVNLEQVSSHAGIRQFIAKVIPGMAAIRDIADSKEEFHIQKRLLKTPEFATANGKAQFNCVTLDMPAEDENYPFRLMSVRSEGQFNSIIYEQQDSYRGTKDRWSVLMSPQDMFENGIQPEQQITIRSAFGEMVGVRVVPYNLARGTIMAYYPEANVLIGTAVDPRSRTPAFKHVAVALQA</sequence>
<evidence type="ECO:0000259" key="5">
    <source>
        <dbReference type="Pfam" id="PF01568"/>
    </source>
</evidence>
<feature type="domain" description="Molybdopterin dinucleotide-binding" evidence="5">
    <location>
        <begin position="639"/>
        <end position="740"/>
    </location>
</feature>
<name>A0A0C5VIY5_9GAMM</name>
<dbReference type="GO" id="GO:0045333">
    <property type="term" value="P:cellular respiration"/>
    <property type="evidence" value="ECO:0007669"/>
    <property type="project" value="UniProtKB-ARBA"/>
</dbReference>
<evidence type="ECO:0000259" key="4">
    <source>
        <dbReference type="Pfam" id="PF00384"/>
    </source>
</evidence>
<dbReference type="GO" id="GO:0051539">
    <property type="term" value="F:4 iron, 4 sulfur cluster binding"/>
    <property type="evidence" value="ECO:0007669"/>
    <property type="project" value="InterPro"/>
</dbReference>
<dbReference type="Gene3D" id="3.40.50.740">
    <property type="match status" value="1"/>
</dbReference>
<dbReference type="STRING" id="1445510.YC6258_02178"/>
<keyword evidence="3" id="KW-0411">Iron-sulfur</keyword>
<dbReference type="GO" id="GO:0008863">
    <property type="term" value="F:formate dehydrogenase (NAD+) activity"/>
    <property type="evidence" value="ECO:0007669"/>
    <property type="project" value="InterPro"/>
</dbReference>
<gene>
    <name evidence="6" type="ORF">YC6258_02178</name>
</gene>
<dbReference type="KEGG" id="gsn:YC6258_02178"/>
<dbReference type="GO" id="GO:1990204">
    <property type="term" value="C:oxidoreductase complex"/>
    <property type="evidence" value="ECO:0007669"/>
    <property type="project" value="UniProtKB-ARBA"/>
</dbReference>